<feature type="transmembrane region" description="Helical" evidence="13">
    <location>
        <begin position="202"/>
        <end position="223"/>
    </location>
</feature>
<sequence>MIVKSVVLASIVLRLVFFAYGLYQDENMNVRYTDIDYLVFSDAANYVYNGLSPYNRETYRYTPLLAWILVPNSYGGWFYHFGKAVFMVCDVITGILILKLLRLKTSSSNKSAVLSAIWLLNPMVITISTRGSSESILTVMIMASIYYLYRKSVVSSAIWLGFAIHFKIYPVIYLPSIMLYLVRFGKPFIDLPVLRWVNTVNIKFAVVTVLTVSVLNGVMYHFYGYDFLYNSYLYHFSRLDHRHNFSLYNVLLYYKSSMDGTETGLLRNIEKFSFVPQLALAGI</sequence>
<evidence type="ECO:0000313" key="15">
    <source>
        <dbReference type="Proteomes" id="UP000000707"/>
    </source>
</evidence>
<comment type="function">
    <text evidence="12 13">Mannosyltransferase involved in glycosylphosphatidylinositol-anchor biosynthesis. Transfers the first alpha-1,4-mannose to GlcN-acyl-PI during GPI precursor assembly. Required for cell wall integrity.</text>
</comment>
<gene>
    <name evidence="14" type="ORF">CANTEDRAFT_114738</name>
</gene>
<keyword evidence="7 13" id="KW-0808">Transferase</keyword>
<keyword evidence="11 13" id="KW-0472">Membrane</keyword>
<dbReference type="GO" id="GO:0006506">
    <property type="term" value="P:GPI anchor biosynthetic process"/>
    <property type="evidence" value="ECO:0007669"/>
    <property type="project" value="UniProtKB-UniPathway"/>
</dbReference>
<evidence type="ECO:0000256" key="8">
    <source>
        <dbReference type="ARBA" id="ARBA00022692"/>
    </source>
</evidence>
<comment type="caution">
    <text evidence="13">Lacks conserved residue(s) required for the propagation of feature annotation.</text>
</comment>
<comment type="similarity">
    <text evidence="3 13">Belongs to the PIGM family.</text>
</comment>
<feature type="transmembrane region" description="Helical" evidence="13">
    <location>
        <begin position="7"/>
        <end position="23"/>
    </location>
</feature>
<evidence type="ECO:0000256" key="13">
    <source>
        <dbReference type="RuleBase" id="RU365064"/>
    </source>
</evidence>
<comment type="pathway">
    <text evidence="2 13">Glycolipid biosynthesis; glycosylphosphatidylinositol-anchor biosynthesis.</text>
</comment>
<evidence type="ECO:0000256" key="7">
    <source>
        <dbReference type="ARBA" id="ARBA00022679"/>
    </source>
</evidence>
<evidence type="ECO:0000256" key="4">
    <source>
        <dbReference type="ARBA" id="ARBA00013797"/>
    </source>
</evidence>
<keyword evidence="6 13" id="KW-0328">Glycosyltransferase</keyword>
<dbReference type="EMBL" id="GL996524">
    <property type="protein sequence ID" value="EGV63670.1"/>
    <property type="molecule type" value="Genomic_DNA"/>
</dbReference>
<feature type="transmembrane region" description="Helical" evidence="13">
    <location>
        <begin position="157"/>
        <end position="182"/>
    </location>
</feature>
<evidence type="ECO:0000256" key="10">
    <source>
        <dbReference type="ARBA" id="ARBA00022989"/>
    </source>
</evidence>
<keyword evidence="15" id="KW-1185">Reference proteome</keyword>
<dbReference type="GO" id="GO:0005789">
    <property type="term" value="C:endoplasmic reticulum membrane"/>
    <property type="evidence" value="ECO:0007669"/>
    <property type="project" value="UniProtKB-SubCell"/>
</dbReference>
<keyword evidence="10 13" id="KW-1133">Transmembrane helix</keyword>
<organism evidence="15">
    <name type="scientific">Candida tenuis (strain ATCC 10573 / BCRC 21748 / CBS 615 / JCM 9827 / NBRC 10315 / NRRL Y-1498 / VKM Y-70)</name>
    <name type="common">Yeast</name>
    <name type="synonym">Yamadazyma tenuis</name>
    <dbReference type="NCBI Taxonomy" id="590646"/>
    <lineage>
        <taxon>Eukaryota</taxon>
        <taxon>Fungi</taxon>
        <taxon>Dikarya</taxon>
        <taxon>Ascomycota</taxon>
        <taxon>Saccharomycotina</taxon>
        <taxon>Pichiomycetes</taxon>
        <taxon>Debaryomycetaceae</taxon>
        <taxon>Yamadazyma</taxon>
    </lineage>
</organism>
<evidence type="ECO:0000256" key="2">
    <source>
        <dbReference type="ARBA" id="ARBA00004687"/>
    </source>
</evidence>
<evidence type="ECO:0000256" key="9">
    <source>
        <dbReference type="ARBA" id="ARBA00022824"/>
    </source>
</evidence>
<accession>G3B6C0</accession>
<keyword evidence="5 13" id="KW-0337">GPI-anchor biosynthesis</keyword>
<reference evidence="14 15" key="1">
    <citation type="journal article" date="2011" name="Proc. Natl. Acad. Sci. U.S.A.">
        <title>Comparative genomics of xylose-fermenting fungi for enhanced biofuel production.</title>
        <authorList>
            <person name="Wohlbach D.J."/>
            <person name="Kuo A."/>
            <person name="Sato T.K."/>
            <person name="Potts K.M."/>
            <person name="Salamov A.A."/>
            <person name="LaButti K.M."/>
            <person name="Sun H."/>
            <person name="Clum A."/>
            <person name="Pangilinan J.L."/>
            <person name="Lindquist E.A."/>
            <person name="Lucas S."/>
            <person name="Lapidus A."/>
            <person name="Jin M."/>
            <person name="Gunawan C."/>
            <person name="Balan V."/>
            <person name="Dale B.E."/>
            <person name="Jeffries T.W."/>
            <person name="Zinkel R."/>
            <person name="Barry K.W."/>
            <person name="Grigoriev I.V."/>
            <person name="Gasch A.P."/>
        </authorList>
    </citation>
    <scope>NUCLEOTIDE SEQUENCE [LARGE SCALE GENOMIC DNA]</scope>
    <source>
        <strain evidence="15">ATCC 10573 / BCRC 21748 / CBS 615 / JCM 9827 / NBRC 10315 / NRRL Y-1498 / VKM Y-70</strain>
    </source>
</reference>
<feature type="transmembrane region" description="Helical" evidence="13">
    <location>
        <begin position="77"/>
        <end position="100"/>
    </location>
</feature>
<evidence type="ECO:0000256" key="12">
    <source>
        <dbReference type="ARBA" id="ARBA00025399"/>
    </source>
</evidence>
<dbReference type="EC" id="2.4.1.-" evidence="13"/>
<dbReference type="GO" id="GO:0004376">
    <property type="term" value="F:GPI mannosyltransferase activity"/>
    <property type="evidence" value="ECO:0007669"/>
    <property type="project" value="InterPro"/>
</dbReference>
<dbReference type="InterPro" id="IPR007704">
    <property type="entry name" value="PIG-M"/>
</dbReference>
<dbReference type="Pfam" id="PF05007">
    <property type="entry name" value="Mannosyl_trans"/>
    <property type="match status" value="1"/>
</dbReference>
<comment type="subcellular location">
    <subcellularLocation>
        <location evidence="1 13">Endoplasmic reticulum membrane</location>
        <topology evidence="1 13">Multi-pass membrane protein</topology>
    </subcellularLocation>
</comment>
<evidence type="ECO:0000313" key="14">
    <source>
        <dbReference type="EMBL" id="EGV63670.1"/>
    </source>
</evidence>
<evidence type="ECO:0000256" key="1">
    <source>
        <dbReference type="ARBA" id="ARBA00004477"/>
    </source>
</evidence>
<keyword evidence="9 13" id="KW-0256">Endoplasmic reticulum</keyword>
<keyword evidence="8 13" id="KW-0812">Transmembrane</keyword>
<evidence type="ECO:0000256" key="5">
    <source>
        <dbReference type="ARBA" id="ARBA00022502"/>
    </source>
</evidence>
<proteinExistence type="inferred from homology"/>
<feature type="non-terminal residue" evidence="14">
    <location>
        <position position="283"/>
    </location>
</feature>
<dbReference type="PANTHER" id="PTHR12886:SF0">
    <property type="entry name" value="GPI MANNOSYLTRANSFERASE 1"/>
    <property type="match status" value="1"/>
</dbReference>
<dbReference type="UniPathway" id="UPA00196"/>
<protein>
    <recommendedName>
        <fullName evidence="4 13">GPI mannosyltransferase 1</fullName>
        <ecNumber evidence="13">2.4.1.-</ecNumber>
    </recommendedName>
    <alternativeName>
        <fullName evidence="13">GPI mannosyltransferase I</fullName>
    </alternativeName>
</protein>
<dbReference type="GO" id="GO:0051751">
    <property type="term" value="F:alpha-1,4-mannosyltransferase activity"/>
    <property type="evidence" value="ECO:0007669"/>
    <property type="project" value="InterPro"/>
</dbReference>
<name>G3B6C0_CANTC</name>
<dbReference type="Proteomes" id="UP000000707">
    <property type="component" value="Unassembled WGS sequence"/>
</dbReference>
<dbReference type="AlphaFoldDB" id="G3B6C0"/>
<feature type="transmembrane region" description="Helical" evidence="13">
    <location>
        <begin position="112"/>
        <end position="129"/>
    </location>
</feature>
<evidence type="ECO:0000256" key="6">
    <source>
        <dbReference type="ARBA" id="ARBA00022676"/>
    </source>
</evidence>
<dbReference type="GO" id="GO:1990529">
    <property type="term" value="C:glycosylphosphatidylinositol-mannosyltransferase I complex"/>
    <property type="evidence" value="ECO:0007669"/>
    <property type="project" value="TreeGrafter"/>
</dbReference>
<evidence type="ECO:0000256" key="11">
    <source>
        <dbReference type="ARBA" id="ARBA00023136"/>
    </source>
</evidence>
<dbReference type="PANTHER" id="PTHR12886">
    <property type="entry name" value="PIG-M MANNOSYLTRANSFERASE"/>
    <property type="match status" value="1"/>
</dbReference>
<dbReference type="OrthoDB" id="1741594at2759"/>
<evidence type="ECO:0000256" key="3">
    <source>
        <dbReference type="ARBA" id="ARBA00011071"/>
    </source>
</evidence>